<evidence type="ECO:0000313" key="2">
    <source>
        <dbReference type="EMBL" id="KAF0684872.1"/>
    </source>
</evidence>
<protein>
    <submittedName>
        <fullName evidence="3">Aste57867_23116 protein</fullName>
    </submittedName>
</protein>
<accession>A0A485LNR9</accession>
<dbReference type="Gene3D" id="3.30.300.30">
    <property type="match status" value="1"/>
</dbReference>
<organism evidence="3 4">
    <name type="scientific">Aphanomyces stellatus</name>
    <dbReference type="NCBI Taxonomy" id="120398"/>
    <lineage>
        <taxon>Eukaryota</taxon>
        <taxon>Sar</taxon>
        <taxon>Stramenopiles</taxon>
        <taxon>Oomycota</taxon>
        <taxon>Saprolegniomycetes</taxon>
        <taxon>Saprolegniales</taxon>
        <taxon>Verrucalvaceae</taxon>
        <taxon>Aphanomyces</taxon>
    </lineage>
</organism>
<dbReference type="PANTHER" id="PTHR24096">
    <property type="entry name" value="LONG-CHAIN-FATTY-ACID--COA LIGASE"/>
    <property type="match status" value="1"/>
</dbReference>
<reference evidence="3 4" key="1">
    <citation type="submission" date="2019-03" db="EMBL/GenBank/DDBJ databases">
        <authorList>
            <person name="Gaulin E."/>
            <person name="Dumas B."/>
        </authorList>
    </citation>
    <scope>NUCLEOTIDE SEQUENCE [LARGE SCALE GENOMIC DNA]</scope>
    <source>
        <strain evidence="3">CBS 568.67</strain>
    </source>
</reference>
<evidence type="ECO:0000313" key="4">
    <source>
        <dbReference type="Proteomes" id="UP000332933"/>
    </source>
</evidence>
<dbReference type="AlphaFoldDB" id="A0A485LNR9"/>
<dbReference type="InterPro" id="IPR045851">
    <property type="entry name" value="AMP-bd_C_sf"/>
</dbReference>
<keyword evidence="4" id="KW-1185">Reference proteome</keyword>
<reference evidence="2" key="2">
    <citation type="submission" date="2019-06" db="EMBL/GenBank/DDBJ databases">
        <title>Genomics analysis of Aphanomyces spp. identifies a new class of oomycete effector associated with host adaptation.</title>
        <authorList>
            <person name="Gaulin E."/>
        </authorList>
    </citation>
    <scope>NUCLEOTIDE SEQUENCE</scope>
    <source>
        <strain evidence="2">CBS 578.67</strain>
    </source>
</reference>
<dbReference type="InterPro" id="IPR042099">
    <property type="entry name" value="ANL_N_sf"/>
</dbReference>
<dbReference type="Proteomes" id="UP000332933">
    <property type="component" value="Unassembled WGS sequence"/>
</dbReference>
<name>A0A485LNR9_9STRA</name>
<dbReference type="Pfam" id="PF00501">
    <property type="entry name" value="AMP-binding"/>
    <property type="match status" value="1"/>
</dbReference>
<dbReference type="GO" id="GO:0016405">
    <property type="term" value="F:CoA-ligase activity"/>
    <property type="evidence" value="ECO:0007669"/>
    <property type="project" value="TreeGrafter"/>
</dbReference>
<dbReference type="OrthoDB" id="68352at2759"/>
<dbReference type="EMBL" id="CAADRA010007255">
    <property type="protein sequence ID" value="VFT99764.1"/>
    <property type="molecule type" value="Genomic_DNA"/>
</dbReference>
<dbReference type="EMBL" id="VJMH01007229">
    <property type="protein sequence ID" value="KAF0684872.1"/>
    <property type="molecule type" value="Genomic_DNA"/>
</dbReference>
<dbReference type="SUPFAM" id="SSF56801">
    <property type="entry name" value="Acetyl-CoA synthetase-like"/>
    <property type="match status" value="1"/>
</dbReference>
<evidence type="ECO:0000313" key="3">
    <source>
        <dbReference type="EMBL" id="VFT99764.1"/>
    </source>
</evidence>
<feature type="domain" description="AMP-dependent synthetase/ligase" evidence="1">
    <location>
        <begin position="327"/>
        <end position="517"/>
    </location>
</feature>
<evidence type="ECO:0000259" key="1">
    <source>
        <dbReference type="Pfam" id="PF00501"/>
    </source>
</evidence>
<dbReference type="Gene3D" id="3.40.50.12780">
    <property type="entry name" value="N-terminal domain of ligase-like"/>
    <property type="match status" value="1"/>
</dbReference>
<dbReference type="InterPro" id="IPR000873">
    <property type="entry name" value="AMP-dep_synth/lig_dom"/>
</dbReference>
<proteinExistence type="predicted"/>
<sequence>MTEPTPVGDIDVAILTKELEVAFAEQLVKCTKTLQREMQAERERDAANTLEYLLSQVDIKLQHFKQELLAHVDQHFKQGQMDPRYGASSDAADTFTEAASRSESLVSNPTELDELAQLCLATDGGQSNPIDAVDHIDDDGGVVSVASLNVASHILQFTRVHVGAKHAISDCVSGECVAYEELLPLVGRVASGLQARGFMATDVLALYGTRAPFRMLVVIMAVWTLGGSVSWHLSTQPRPSNDGIIWACVDAGSTADEMNAETAFLHVIALDGARETSNDGIGYVDLSQTRSSLHPIKHGHVTHPTQIAWTVHTDDVATLEATVFSYSHADLIAAMDAAVDAFRFPGAASVLSALPLHAPESLTFAILPSLFFGTSLHLLPYPPAAPDLLAALRASAACPTTLVTTSLHLSDLCKANDALASLDDVVCIGASVPNLPRTLRALHTLASKWKPDLKFRRLYASLATAGVCMLSDVQTFPIPPTHLRSLGAPLPSVDVRIHSLSTGETLGAKQVGELCVRPRSGGDDFYRTHTMAYMDASGQVHGIGTRDGIVNLGTESTTTLELEEVLASHPLVDDAVVVVVAGGPPPPRLVAYVKFAAMAHAYLDDALRSVTIFAAKQMPPAKQIHALVAVRDVPRAMDGQPFRARVAAHAWPATGAT</sequence>
<gene>
    <name evidence="3" type="primary">Aste57867_23116</name>
    <name evidence="2" type="ORF">As57867_023045</name>
    <name evidence="3" type="ORF">ASTE57867_23116</name>
</gene>